<proteinExistence type="predicted"/>
<evidence type="ECO:0000313" key="2">
    <source>
        <dbReference type="Proteomes" id="UP000246635"/>
    </source>
</evidence>
<evidence type="ECO:0000313" key="1">
    <source>
        <dbReference type="EMBL" id="PWV98435.1"/>
    </source>
</evidence>
<gene>
    <name evidence="1" type="ORF">DFQ01_11870</name>
</gene>
<reference evidence="1 2" key="1">
    <citation type="submission" date="2018-05" db="EMBL/GenBank/DDBJ databases">
        <title>Genomic Encyclopedia of Type Strains, Phase III (KMG-III): the genomes of soil and plant-associated and newly described type strains.</title>
        <authorList>
            <person name="Whitman W."/>
        </authorList>
    </citation>
    <scope>NUCLEOTIDE SEQUENCE [LARGE SCALE GENOMIC DNA]</scope>
    <source>
        <strain evidence="1 2">CECT 5696</strain>
    </source>
</reference>
<dbReference type="EMBL" id="QGTQ01000018">
    <property type="protein sequence ID" value="PWV98435.1"/>
    <property type="molecule type" value="Genomic_DNA"/>
</dbReference>
<dbReference type="AlphaFoldDB" id="A0A2V2YPS6"/>
<organism evidence="1 2">
    <name type="scientific">Paenibacillus cellulosilyticus</name>
    <dbReference type="NCBI Taxonomy" id="375489"/>
    <lineage>
        <taxon>Bacteria</taxon>
        <taxon>Bacillati</taxon>
        <taxon>Bacillota</taxon>
        <taxon>Bacilli</taxon>
        <taxon>Bacillales</taxon>
        <taxon>Paenibacillaceae</taxon>
        <taxon>Paenibacillus</taxon>
    </lineage>
</organism>
<keyword evidence="2" id="KW-1185">Reference proteome</keyword>
<dbReference type="OrthoDB" id="9810012at2"/>
<sequence>MGSRMMHYAISTLLNEATGIRDDQLLIGGLAPDVHKHMNEPKAKSHFAKVTAEGGWYTDYEAFGAKYFKTSTTPFHLGYYYHLISDQIWLERIYNKQIKWLPQPEKKQAQAAYYRDFWRLNGKLIDHYGLRLLPLVPQLAEIEEIDCRFLQGILNDLTVDFMHQAEVKDEPLELLDWNEVVRVLDHTVQFCLNHAAKSNGG</sequence>
<dbReference type="RefSeq" id="WP_110045649.1">
    <property type="nucleotide sequence ID" value="NZ_CP054609.1"/>
</dbReference>
<evidence type="ECO:0008006" key="3">
    <source>
        <dbReference type="Google" id="ProtNLM"/>
    </source>
</evidence>
<comment type="caution">
    <text evidence="1">The sequence shown here is derived from an EMBL/GenBank/DDBJ whole genome shotgun (WGS) entry which is preliminary data.</text>
</comment>
<name>A0A2V2YPS6_9BACL</name>
<protein>
    <recommendedName>
        <fullName evidence="3">Zinc dependent phospholipase C</fullName>
    </recommendedName>
</protein>
<dbReference type="Proteomes" id="UP000246635">
    <property type="component" value="Unassembled WGS sequence"/>
</dbReference>
<accession>A0A2V2YPS6</accession>